<gene>
    <name evidence="1" type="ORF">CCACVL1_13666</name>
</gene>
<protein>
    <submittedName>
        <fullName evidence="1">Uncharacterized protein</fullName>
    </submittedName>
</protein>
<dbReference type="EMBL" id="AWWV01010394">
    <property type="protein sequence ID" value="OMO79437.1"/>
    <property type="molecule type" value="Genomic_DNA"/>
</dbReference>
<accession>A0A1R3IA30</accession>
<organism evidence="1 2">
    <name type="scientific">Corchorus capsularis</name>
    <name type="common">Jute</name>
    <dbReference type="NCBI Taxonomy" id="210143"/>
    <lineage>
        <taxon>Eukaryota</taxon>
        <taxon>Viridiplantae</taxon>
        <taxon>Streptophyta</taxon>
        <taxon>Embryophyta</taxon>
        <taxon>Tracheophyta</taxon>
        <taxon>Spermatophyta</taxon>
        <taxon>Magnoliopsida</taxon>
        <taxon>eudicotyledons</taxon>
        <taxon>Gunneridae</taxon>
        <taxon>Pentapetalae</taxon>
        <taxon>rosids</taxon>
        <taxon>malvids</taxon>
        <taxon>Malvales</taxon>
        <taxon>Malvaceae</taxon>
        <taxon>Grewioideae</taxon>
        <taxon>Apeibeae</taxon>
        <taxon>Corchorus</taxon>
    </lineage>
</organism>
<reference evidence="1 2" key="1">
    <citation type="submission" date="2013-09" db="EMBL/GenBank/DDBJ databases">
        <title>Corchorus capsularis genome sequencing.</title>
        <authorList>
            <person name="Alam M."/>
            <person name="Haque M.S."/>
            <person name="Islam M.S."/>
            <person name="Emdad E.M."/>
            <person name="Islam M.M."/>
            <person name="Ahmed B."/>
            <person name="Halim A."/>
            <person name="Hossen Q.M.M."/>
            <person name="Hossain M.Z."/>
            <person name="Ahmed R."/>
            <person name="Khan M.M."/>
            <person name="Islam R."/>
            <person name="Rashid M.M."/>
            <person name="Khan S.A."/>
            <person name="Rahman M.S."/>
            <person name="Alam M."/>
        </authorList>
    </citation>
    <scope>NUCLEOTIDE SEQUENCE [LARGE SCALE GENOMIC DNA]</scope>
    <source>
        <strain evidence="2">cv. CVL-1</strain>
        <tissue evidence="1">Whole seedling</tissue>
    </source>
</reference>
<dbReference type="Proteomes" id="UP000188268">
    <property type="component" value="Unassembled WGS sequence"/>
</dbReference>
<sequence length="24" mass="2861">MKLRRPDTVKSNVFNTVIERETAR</sequence>
<comment type="caution">
    <text evidence="1">The sequence shown here is derived from an EMBL/GenBank/DDBJ whole genome shotgun (WGS) entry which is preliminary data.</text>
</comment>
<proteinExistence type="predicted"/>
<keyword evidence="2" id="KW-1185">Reference proteome</keyword>
<dbReference type="AlphaFoldDB" id="A0A1R3IA30"/>
<dbReference type="Gramene" id="OMO79437">
    <property type="protein sequence ID" value="OMO79437"/>
    <property type="gene ID" value="CCACVL1_13666"/>
</dbReference>
<name>A0A1R3IA30_COCAP</name>
<evidence type="ECO:0000313" key="2">
    <source>
        <dbReference type="Proteomes" id="UP000188268"/>
    </source>
</evidence>
<evidence type="ECO:0000313" key="1">
    <source>
        <dbReference type="EMBL" id="OMO79437.1"/>
    </source>
</evidence>